<proteinExistence type="predicted"/>
<dbReference type="EMBL" id="REGN01002325">
    <property type="protein sequence ID" value="RNA28889.1"/>
    <property type="molecule type" value="Genomic_DNA"/>
</dbReference>
<evidence type="ECO:0000313" key="1">
    <source>
        <dbReference type="EMBL" id="RNA28889.1"/>
    </source>
</evidence>
<sequence>MGDDKKKDKKKCDNFFASTLKHFYFLKYKNIKISLINDLKFDFKQYFLRHKRFHKRTLINAQNFGDRKIF</sequence>
<keyword evidence="2" id="KW-1185">Reference proteome</keyword>
<dbReference type="Proteomes" id="UP000276133">
    <property type="component" value="Unassembled WGS sequence"/>
</dbReference>
<protein>
    <submittedName>
        <fullName evidence="1">Uncharacterized protein</fullName>
    </submittedName>
</protein>
<evidence type="ECO:0000313" key="2">
    <source>
        <dbReference type="Proteomes" id="UP000276133"/>
    </source>
</evidence>
<accession>A0A3M7RZN1</accession>
<organism evidence="1 2">
    <name type="scientific">Brachionus plicatilis</name>
    <name type="common">Marine rotifer</name>
    <name type="synonym">Brachionus muelleri</name>
    <dbReference type="NCBI Taxonomy" id="10195"/>
    <lineage>
        <taxon>Eukaryota</taxon>
        <taxon>Metazoa</taxon>
        <taxon>Spiralia</taxon>
        <taxon>Gnathifera</taxon>
        <taxon>Rotifera</taxon>
        <taxon>Eurotatoria</taxon>
        <taxon>Monogononta</taxon>
        <taxon>Pseudotrocha</taxon>
        <taxon>Ploima</taxon>
        <taxon>Brachionidae</taxon>
        <taxon>Brachionus</taxon>
    </lineage>
</organism>
<gene>
    <name evidence="1" type="ORF">BpHYR1_012865</name>
</gene>
<name>A0A3M7RZN1_BRAPC</name>
<reference evidence="1 2" key="1">
    <citation type="journal article" date="2018" name="Sci. Rep.">
        <title>Genomic signatures of local adaptation to the degree of environmental predictability in rotifers.</title>
        <authorList>
            <person name="Franch-Gras L."/>
            <person name="Hahn C."/>
            <person name="Garcia-Roger E.M."/>
            <person name="Carmona M.J."/>
            <person name="Serra M."/>
            <person name="Gomez A."/>
        </authorList>
    </citation>
    <scope>NUCLEOTIDE SEQUENCE [LARGE SCALE GENOMIC DNA]</scope>
    <source>
        <strain evidence="1">HYR1</strain>
    </source>
</reference>
<dbReference type="AlphaFoldDB" id="A0A3M7RZN1"/>
<comment type="caution">
    <text evidence="1">The sequence shown here is derived from an EMBL/GenBank/DDBJ whole genome shotgun (WGS) entry which is preliminary data.</text>
</comment>